<dbReference type="GO" id="GO:0048170">
    <property type="term" value="P:positive regulation of long-term neuronal synaptic plasticity"/>
    <property type="evidence" value="ECO:0007669"/>
    <property type="project" value="TreeGrafter"/>
</dbReference>
<dbReference type="AlphaFoldDB" id="A0A3P8H2I3"/>
<evidence type="ECO:0000256" key="1">
    <source>
        <dbReference type="PROSITE-ProRule" id="PRU00117"/>
    </source>
</evidence>
<dbReference type="GO" id="GO:0051028">
    <property type="term" value="P:mRNA transport"/>
    <property type="evidence" value="ECO:0007669"/>
    <property type="project" value="TreeGrafter"/>
</dbReference>
<feature type="compositionally biased region" description="Polar residues" evidence="2">
    <location>
        <begin position="219"/>
        <end position="235"/>
    </location>
</feature>
<evidence type="ECO:0000256" key="2">
    <source>
        <dbReference type="SAM" id="MobiDB-lite"/>
    </source>
</evidence>
<feature type="compositionally biased region" description="Basic and acidic residues" evidence="2">
    <location>
        <begin position="99"/>
        <end position="113"/>
    </location>
</feature>
<dbReference type="GO" id="GO:0045182">
    <property type="term" value="F:translation regulator activity"/>
    <property type="evidence" value="ECO:0007669"/>
    <property type="project" value="TreeGrafter"/>
</dbReference>
<dbReference type="GO" id="GO:0043005">
    <property type="term" value="C:neuron projection"/>
    <property type="evidence" value="ECO:0007669"/>
    <property type="project" value="TreeGrafter"/>
</dbReference>
<dbReference type="OrthoDB" id="424249at2759"/>
<dbReference type="Gene3D" id="3.30.1370.10">
    <property type="entry name" value="K Homology domain, type 1"/>
    <property type="match status" value="1"/>
</dbReference>
<organism evidence="3 4">
    <name type="scientific">Echinostoma caproni</name>
    <dbReference type="NCBI Taxonomy" id="27848"/>
    <lineage>
        <taxon>Eukaryota</taxon>
        <taxon>Metazoa</taxon>
        <taxon>Spiralia</taxon>
        <taxon>Lophotrochozoa</taxon>
        <taxon>Platyhelminthes</taxon>
        <taxon>Trematoda</taxon>
        <taxon>Digenea</taxon>
        <taxon>Plagiorchiida</taxon>
        <taxon>Echinostomata</taxon>
        <taxon>Echinostomatoidea</taxon>
        <taxon>Echinostomatidae</taxon>
        <taxon>Echinostoma</taxon>
    </lineage>
</organism>
<dbReference type="EMBL" id="UZAN01041406">
    <property type="protein sequence ID" value="VDP72935.1"/>
    <property type="molecule type" value="Genomic_DNA"/>
</dbReference>
<dbReference type="InterPro" id="IPR040148">
    <property type="entry name" value="FMR1"/>
</dbReference>
<dbReference type="GO" id="GO:0003730">
    <property type="term" value="F:mRNA 3'-UTR binding"/>
    <property type="evidence" value="ECO:0007669"/>
    <property type="project" value="TreeGrafter"/>
</dbReference>
<feature type="region of interest" description="Disordered" evidence="2">
    <location>
        <begin position="86"/>
        <end position="277"/>
    </location>
</feature>
<evidence type="ECO:0008006" key="5">
    <source>
        <dbReference type="Google" id="ProtNLM"/>
    </source>
</evidence>
<sequence length="277" mass="29858">MLDYSIEVVPVPRTYVGPILGSGQRHIQHIVDRIGLSGMRISGALAPDVPDFVAFHLTGTRRAIADAKMFLEFHIASLRELDELRGVKSPPLAPPTTEVARDGDAGSEQEHSAPVHPATGGKQKKRAGRASQQNRRRVPSHQTSDIGNGDGTLESGDEANRDSGPETDHSEQRAGRPSHPENFNAGNSRPPVNSRQRRAQYMQSNNSALSNNRDPRENGVQQKKGQVNSSNSATPTEPYMNGTAGPKSASFRQQPAREHNQTSRAQPSAAVVGTTAT</sequence>
<protein>
    <recommendedName>
        <fullName evidence="5">KH domain-containing protein</fullName>
    </recommendedName>
</protein>
<reference evidence="3 4" key="1">
    <citation type="submission" date="2018-11" db="EMBL/GenBank/DDBJ databases">
        <authorList>
            <consortium name="Pathogen Informatics"/>
        </authorList>
    </citation>
    <scope>NUCLEOTIDE SEQUENCE [LARGE SCALE GENOMIC DNA]</scope>
    <source>
        <strain evidence="3 4">Egypt</strain>
    </source>
</reference>
<dbReference type="GO" id="GO:0048513">
    <property type="term" value="P:animal organ development"/>
    <property type="evidence" value="ECO:0007669"/>
    <property type="project" value="TreeGrafter"/>
</dbReference>
<keyword evidence="1" id="KW-0694">RNA-binding</keyword>
<feature type="compositionally biased region" description="Polar residues" evidence="2">
    <location>
        <begin position="201"/>
        <end position="212"/>
    </location>
</feature>
<feature type="compositionally biased region" description="Polar residues" evidence="2">
    <location>
        <begin position="184"/>
        <end position="194"/>
    </location>
</feature>
<proteinExistence type="predicted"/>
<feature type="compositionally biased region" description="Basic residues" evidence="2">
    <location>
        <begin position="122"/>
        <end position="139"/>
    </location>
</feature>
<dbReference type="GO" id="GO:0010494">
    <property type="term" value="C:cytoplasmic stress granule"/>
    <property type="evidence" value="ECO:0007669"/>
    <property type="project" value="TreeGrafter"/>
</dbReference>
<dbReference type="InterPro" id="IPR036612">
    <property type="entry name" value="KH_dom_type_1_sf"/>
</dbReference>
<dbReference type="PROSITE" id="PS50084">
    <property type="entry name" value="KH_TYPE_1"/>
    <property type="match status" value="1"/>
</dbReference>
<accession>A0A3P8H2I3</accession>
<dbReference type="PANTHER" id="PTHR10603:SF7">
    <property type="entry name" value="FRAGILE X MESSENGER RIBONUCLEOPROTEIN 1 HOMOLOG"/>
    <property type="match status" value="1"/>
</dbReference>
<evidence type="ECO:0000313" key="4">
    <source>
        <dbReference type="Proteomes" id="UP000272942"/>
    </source>
</evidence>
<keyword evidence="4" id="KW-1185">Reference proteome</keyword>
<feature type="compositionally biased region" description="Basic and acidic residues" evidence="2">
    <location>
        <begin position="158"/>
        <end position="174"/>
    </location>
</feature>
<dbReference type="GO" id="GO:0099577">
    <property type="term" value="P:regulation of translation at presynapse, modulating synaptic transmission"/>
    <property type="evidence" value="ECO:0007669"/>
    <property type="project" value="TreeGrafter"/>
</dbReference>
<gene>
    <name evidence="3" type="ORF">ECPE_LOCUS4545</name>
</gene>
<dbReference type="PANTHER" id="PTHR10603">
    <property type="entry name" value="FRAGILE X MENTAL RETARDATION SYNDROME-RELATED PROTEIN"/>
    <property type="match status" value="1"/>
</dbReference>
<name>A0A3P8H2I3_9TREM</name>
<dbReference type="GO" id="GO:0043488">
    <property type="term" value="P:regulation of mRNA stability"/>
    <property type="evidence" value="ECO:0007669"/>
    <property type="project" value="TreeGrafter"/>
</dbReference>
<dbReference type="GO" id="GO:0045727">
    <property type="term" value="P:positive regulation of translation"/>
    <property type="evidence" value="ECO:0007669"/>
    <property type="project" value="TreeGrafter"/>
</dbReference>
<dbReference type="Proteomes" id="UP000272942">
    <property type="component" value="Unassembled WGS sequence"/>
</dbReference>
<dbReference type="GO" id="GO:0005634">
    <property type="term" value="C:nucleus"/>
    <property type="evidence" value="ECO:0007669"/>
    <property type="project" value="TreeGrafter"/>
</dbReference>
<dbReference type="GO" id="GO:0098793">
    <property type="term" value="C:presynapse"/>
    <property type="evidence" value="ECO:0007669"/>
    <property type="project" value="GOC"/>
</dbReference>
<evidence type="ECO:0000313" key="3">
    <source>
        <dbReference type="EMBL" id="VDP72935.1"/>
    </source>
</evidence>